<proteinExistence type="predicted"/>
<reference evidence="1" key="1">
    <citation type="submission" date="2020-05" db="EMBL/GenBank/DDBJ databases">
        <title>Genomic Encyclopedia of Type Strains, Phase IV (KMG-V): Genome sequencing to study the core and pangenomes of soil and plant-associated prokaryotes.</title>
        <authorList>
            <person name="Whitman W."/>
        </authorList>
    </citation>
    <scope>NUCLEOTIDE SEQUENCE</scope>
    <source>
        <strain evidence="1">16F</strain>
    </source>
</reference>
<dbReference type="AlphaFoldDB" id="A0A8J8KAN0"/>
<comment type="caution">
    <text evidence="1">The sequence shown here is derived from an EMBL/GenBank/DDBJ whole genome shotgun (WGS) entry which is preliminary data.</text>
</comment>
<evidence type="ECO:0000313" key="2">
    <source>
        <dbReference type="Proteomes" id="UP000610746"/>
    </source>
</evidence>
<dbReference type="Proteomes" id="UP000610746">
    <property type="component" value="Unassembled WGS sequence"/>
</dbReference>
<organism evidence="1 2">
    <name type="scientific">Frigoriflavimonas asaccharolytica</name>
    <dbReference type="NCBI Taxonomy" id="2735899"/>
    <lineage>
        <taxon>Bacteria</taxon>
        <taxon>Pseudomonadati</taxon>
        <taxon>Bacteroidota</taxon>
        <taxon>Flavobacteriia</taxon>
        <taxon>Flavobacteriales</taxon>
        <taxon>Weeksellaceae</taxon>
        <taxon>Frigoriflavimonas</taxon>
    </lineage>
</organism>
<protein>
    <submittedName>
        <fullName evidence="1">Uncharacterized protein</fullName>
    </submittedName>
</protein>
<name>A0A8J8KAN0_9FLAO</name>
<accession>A0A8J8KAN0</accession>
<sequence length="40" mass="4635">MRELKKVENICAKYKTAKKSEALVKISIQLLHTDFTDFHG</sequence>
<dbReference type="EMBL" id="JABSNO010000004">
    <property type="protein sequence ID" value="NRS91654.1"/>
    <property type="molecule type" value="Genomic_DNA"/>
</dbReference>
<keyword evidence="2" id="KW-1185">Reference proteome</keyword>
<evidence type="ECO:0000313" key="1">
    <source>
        <dbReference type="EMBL" id="NRS91654.1"/>
    </source>
</evidence>
<gene>
    <name evidence="1" type="ORF">HNQ03_000721</name>
</gene>